<sequence length="40" mass="4619">MKAISPYSISIYAALHFYTQCFAQEVTENEQQEKIANIHT</sequence>
<dbReference type="RefSeq" id="WP_267891659.1">
    <property type="nucleotide sequence ID" value="NZ_FZML01000017.1"/>
</dbReference>
<reference evidence="1 2" key="1">
    <citation type="submission" date="2018-06" db="EMBL/GenBank/DDBJ databases">
        <authorList>
            <consortium name="Pathogen Informatics"/>
            <person name="Doyle S."/>
        </authorList>
    </citation>
    <scope>NUCLEOTIDE SEQUENCE [LARGE SCALE GENOMIC DNA]</scope>
    <source>
        <strain evidence="1 2">NCTC12714</strain>
    </source>
</reference>
<dbReference type="AlphaFoldDB" id="A0A377PRC3"/>
<name>A0A377PRC3_9HELI</name>
<protein>
    <submittedName>
        <fullName evidence="1">Uncharacterized protein</fullName>
    </submittedName>
</protein>
<accession>A0A377PRC3</accession>
<dbReference type="EMBL" id="UGJE01000002">
    <property type="protein sequence ID" value="STQ85376.1"/>
    <property type="molecule type" value="Genomic_DNA"/>
</dbReference>
<gene>
    <name evidence="1" type="ORF">NCTC12714_00161</name>
</gene>
<dbReference type="Proteomes" id="UP000255139">
    <property type="component" value="Unassembled WGS sequence"/>
</dbReference>
<evidence type="ECO:0000313" key="1">
    <source>
        <dbReference type="EMBL" id="STQ85376.1"/>
    </source>
</evidence>
<proteinExistence type="predicted"/>
<keyword evidence="2" id="KW-1185">Reference proteome</keyword>
<evidence type="ECO:0000313" key="2">
    <source>
        <dbReference type="Proteomes" id="UP000255139"/>
    </source>
</evidence>
<organism evidence="1 2">
    <name type="scientific">Helicobacter muridarum</name>
    <dbReference type="NCBI Taxonomy" id="216"/>
    <lineage>
        <taxon>Bacteria</taxon>
        <taxon>Pseudomonadati</taxon>
        <taxon>Campylobacterota</taxon>
        <taxon>Epsilonproteobacteria</taxon>
        <taxon>Campylobacterales</taxon>
        <taxon>Helicobacteraceae</taxon>
        <taxon>Helicobacter</taxon>
    </lineage>
</organism>